<evidence type="ECO:0000313" key="15">
    <source>
        <dbReference type="Proteomes" id="UP001302367"/>
    </source>
</evidence>
<dbReference type="InterPro" id="IPR005018">
    <property type="entry name" value="DOMON_domain"/>
</dbReference>
<dbReference type="CDD" id="cd08760">
    <property type="entry name" value="Cyt_b561_FRRS1_like"/>
    <property type="match status" value="1"/>
</dbReference>
<evidence type="ECO:0000313" key="13">
    <source>
        <dbReference type="EMBL" id="WPA95930.1"/>
    </source>
</evidence>
<feature type="domain" description="DOMON" evidence="10">
    <location>
        <begin position="41"/>
        <end position="167"/>
    </location>
</feature>
<keyword evidence="5 8" id="KW-1133">Transmembrane helix</keyword>
<evidence type="ECO:0008006" key="16">
    <source>
        <dbReference type="Google" id="ProtNLM"/>
    </source>
</evidence>
<dbReference type="Pfam" id="PF03188">
    <property type="entry name" value="Cytochrom_B561"/>
    <property type="match status" value="1"/>
</dbReference>
<keyword evidence="15" id="KW-1185">Reference proteome</keyword>
<keyword evidence="3 8" id="KW-0812">Transmembrane</keyword>
<evidence type="ECO:0000256" key="7">
    <source>
        <dbReference type="SAM" id="MobiDB-lite"/>
    </source>
</evidence>
<dbReference type="SUPFAM" id="SSF49344">
    <property type="entry name" value="CBD9-like"/>
    <property type="match status" value="1"/>
</dbReference>
<feature type="transmembrane region" description="Helical" evidence="8">
    <location>
        <begin position="374"/>
        <end position="397"/>
    </location>
</feature>
<feature type="transmembrane region" description="Helical" evidence="8">
    <location>
        <begin position="349"/>
        <end position="368"/>
    </location>
</feature>
<evidence type="ECO:0000256" key="2">
    <source>
        <dbReference type="ARBA" id="ARBA00022448"/>
    </source>
</evidence>
<dbReference type="SMART" id="SM00665">
    <property type="entry name" value="B561"/>
    <property type="match status" value="1"/>
</dbReference>
<feature type="transmembrane region" description="Helical" evidence="8">
    <location>
        <begin position="307"/>
        <end position="328"/>
    </location>
</feature>
<dbReference type="InterPro" id="IPR015920">
    <property type="entry name" value="Cellobiose_DH-like_cyt"/>
</dbReference>
<feature type="domain" description="Cytochrome b561" evidence="11">
    <location>
        <begin position="209"/>
        <end position="399"/>
    </location>
</feature>
<dbReference type="EMBL" id="LKMD01000100">
    <property type="protein sequence ID" value="PIB02133.1"/>
    <property type="molecule type" value="Genomic_DNA"/>
</dbReference>
<evidence type="ECO:0000256" key="4">
    <source>
        <dbReference type="ARBA" id="ARBA00022982"/>
    </source>
</evidence>
<reference evidence="12 14" key="1">
    <citation type="submission" date="2015-10" db="EMBL/GenBank/DDBJ databases">
        <title>The cercosporin biosynthetic gene cluster was horizontally transferred to several fungal lineages and shown to be expanded in Cercospora beticola based on microsynteny with recipient genomes.</title>
        <authorList>
            <person name="De Jonge R."/>
            <person name="Ebert M.K."/>
            <person name="Suttle J.C."/>
            <person name="Jurick Ii W.M."/>
            <person name="Secor G.A."/>
            <person name="Thomma B.P."/>
            <person name="Van De Peer Y."/>
            <person name="Bolton M.D."/>
        </authorList>
    </citation>
    <scope>NUCLEOTIDE SEQUENCE [LARGE SCALE GENOMIC DNA]</scope>
    <source>
        <strain evidence="12 14">09-40</strain>
    </source>
</reference>
<dbReference type="PROSITE" id="PS50939">
    <property type="entry name" value="CYTOCHROME_B561"/>
    <property type="match status" value="1"/>
</dbReference>
<dbReference type="Proteomes" id="UP001302367">
    <property type="component" value="Chromosome 1"/>
</dbReference>
<feature type="region of interest" description="Disordered" evidence="7">
    <location>
        <begin position="482"/>
        <end position="506"/>
    </location>
</feature>
<organism evidence="12 14">
    <name type="scientific">Cercospora beticola</name>
    <name type="common">Sugarbeet leaf spot fungus</name>
    <dbReference type="NCBI Taxonomy" id="122368"/>
    <lineage>
        <taxon>Eukaryota</taxon>
        <taxon>Fungi</taxon>
        <taxon>Dikarya</taxon>
        <taxon>Ascomycota</taxon>
        <taxon>Pezizomycotina</taxon>
        <taxon>Dothideomycetes</taxon>
        <taxon>Dothideomycetidae</taxon>
        <taxon>Mycosphaerellales</taxon>
        <taxon>Mycosphaerellaceae</taxon>
        <taxon>Cercospora</taxon>
    </lineage>
</organism>
<dbReference type="OrthoDB" id="19261at2759"/>
<evidence type="ECO:0000256" key="9">
    <source>
        <dbReference type="SAM" id="SignalP"/>
    </source>
</evidence>
<evidence type="ECO:0000259" key="11">
    <source>
        <dbReference type="PROSITE" id="PS50939"/>
    </source>
</evidence>
<evidence type="ECO:0000313" key="12">
    <source>
        <dbReference type="EMBL" id="PIB02133.1"/>
    </source>
</evidence>
<feature type="signal peptide" evidence="9">
    <location>
        <begin position="1"/>
        <end position="17"/>
    </location>
</feature>
<feature type="transmembrane region" description="Helical" evidence="8">
    <location>
        <begin position="241"/>
        <end position="263"/>
    </location>
</feature>
<reference evidence="13 15" key="2">
    <citation type="submission" date="2023-09" db="EMBL/GenBank/DDBJ databases">
        <title>Complete-Gapless Cercospora beticola genome.</title>
        <authorList>
            <person name="Wyatt N.A."/>
            <person name="Spanner R.E."/>
            <person name="Bolton M.D."/>
        </authorList>
    </citation>
    <scope>NUCLEOTIDE SEQUENCE [LARGE SCALE GENOMIC DNA]</scope>
    <source>
        <strain evidence="13">Cb09-40</strain>
    </source>
</reference>
<evidence type="ECO:0000259" key="10">
    <source>
        <dbReference type="PROSITE" id="PS50836"/>
    </source>
</evidence>
<keyword evidence="2" id="KW-0813">Transport</keyword>
<keyword evidence="4" id="KW-0249">Electron transport</keyword>
<dbReference type="Gene3D" id="1.20.120.1770">
    <property type="match status" value="1"/>
</dbReference>
<dbReference type="GO" id="GO:0016020">
    <property type="term" value="C:membrane"/>
    <property type="evidence" value="ECO:0007669"/>
    <property type="project" value="UniProtKB-SubCell"/>
</dbReference>
<evidence type="ECO:0000313" key="14">
    <source>
        <dbReference type="Proteomes" id="UP000230605"/>
    </source>
</evidence>
<dbReference type="Proteomes" id="UP000230605">
    <property type="component" value="Chromosome 1"/>
</dbReference>
<dbReference type="InterPro" id="IPR006593">
    <property type="entry name" value="Cyt_b561/ferric_Rdtase_TM"/>
</dbReference>
<dbReference type="PANTHER" id="PTHR47797">
    <property type="entry name" value="DEHYDROGENASE, PUTATIVE (AFU_ORTHOLOGUE AFUA_8G05805)-RELATED"/>
    <property type="match status" value="1"/>
</dbReference>
<evidence type="ECO:0000256" key="3">
    <source>
        <dbReference type="ARBA" id="ARBA00022692"/>
    </source>
</evidence>
<accession>A0A2G5ICD4</accession>
<dbReference type="SMART" id="SM00664">
    <property type="entry name" value="DoH"/>
    <property type="match status" value="1"/>
</dbReference>
<dbReference type="CDD" id="cd09630">
    <property type="entry name" value="CDH_like_cytochrome"/>
    <property type="match status" value="1"/>
</dbReference>
<feature type="transmembrane region" description="Helical" evidence="8">
    <location>
        <begin position="275"/>
        <end position="295"/>
    </location>
</feature>
<gene>
    <name evidence="12" type="ORF">CB0940_00512</name>
    <name evidence="13" type="ORF">RHO25_000534</name>
</gene>
<keyword evidence="6 8" id="KW-0472">Membrane</keyword>
<feature type="chain" id="PRO_5013572868" description="Cytochrome b561 domain-containing protein" evidence="9">
    <location>
        <begin position="18"/>
        <end position="506"/>
    </location>
</feature>
<dbReference type="PROSITE" id="PS50836">
    <property type="entry name" value="DOMON"/>
    <property type="match status" value="1"/>
</dbReference>
<dbReference type="EMBL" id="CP134184">
    <property type="protein sequence ID" value="WPA95930.1"/>
    <property type="molecule type" value="Genomic_DNA"/>
</dbReference>
<name>A0A2G5ICD4_CERBT</name>
<dbReference type="PANTHER" id="PTHR47797:SF1">
    <property type="entry name" value="CYTOCHROME B561 DOMAIN-CONTAINING PROTEIN-RELATED"/>
    <property type="match status" value="1"/>
</dbReference>
<comment type="subcellular location">
    <subcellularLocation>
        <location evidence="1">Membrane</location>
    </subcellularLocation>
</comment>
<feature type="compositionally biased region" description="Basic and acidic residues" evidence="7">
    <location>
        <begin position="489"/>
        <end position="500"/>
    </location>
</feature>
<evidence type="ECO:0000256" key="8">
    <source>
        <dbReference type="SAM" id="Phobius"/>
    </source>
</evidence>
<protein>
    <recommendedName>
        <fullName evidence="16">Cytochrome b561 domain-containing protein</fullName>
    </recommendedName>
</protein>
<sequence>MNSILLIFLVALQLVWAGNKDEIKSAGIDDHAKAAYFVLASSGYVFALNVAENGDVYFHMNAPASHSWMGVGFGSSMKDTRMIISYIGDDGHTLINSPRMSKGHSEPEWEKDIRIDNVRNDTYAPFSNTLSPDGIMISHAVCRNCSSWATGSIDTTSKTQPFIFALGPNVTLHSDDLNAPLHIHEFHGVFQLDMTVATNSTGWYGRVPAPQDPGLQVGDSYWAFANYFSSNVYNTGRDSEWAQIVHAVFMSLAFLLVFPLGAISLRLLRRAPLHAGFQVVGLGLVVIGLGLGVYASQLYNKSKHFKSAHQILGLFIFAGILLQIGLGLSHHIIFLRSGTPTVLGKIHRFLGISIMILGVINGGLGLDFAGSSIVGYSVAVAVMAVIYGGLSAAIYFYNKKHMYKPEGEDFGRKEFGVEPPDEYEMHQTPFAAMGQTGYVQTPRTPHVKRANWDDDPNDYRTYLQRGGDRGTEAKPTLYRQESLYTDTPASDRENPFKAKWEAVPIR</sequence>
<proteinExistence type="predicted"/>
<dbReference type="Gene3D" id="2.60.40.1210">
    <property type="entry name" value="Cellobiose dehydrogenase, cytochrome domain"/>
    <property type="match status" value="1"/>
</dbReference>
<dbReference type="AlphaFoldDB" id="A0A2G5ICD4"/>
<evidence type="ECO:0000256" key="1">
    <source>
        <dbReference type="ARBA" id="ARBA00004370"/>
    </source>
</evidence>
<evidence type="ECO:0000256" key="5">
    <source>
        <dbReference type="ARBA" id="ARBA00022989"/>
    </source>
</evidence>
<dbReference type="Pfam" id="PF16010">
    <property type="entry name" value="CDH-cyt"/>
    <property type="match status" value="1"/>
</dbReference>
<evidence type="ECO:0000256" key="6">
    <source>
        <dbReference type="ARBA" id="ARBA00023136"/>
    </source>
</evidence>
<keyword evidence="9" id="KW-0732">Signal</keyword>